<protein>
    <submittedName>
        <fullName evidence="2">Uncharacterized protein</fullName>
    </submittedName>
</protein>
<dbReference type="EMBL" id="QUTD01005696">
    <property type="protein sequence ID" value="RHY60110.1"/>
    <property type="molecule type" value="Genomic_DNA"/>
</dbReference>
<gene>
    <name evidence="2" type="ORF">DYB30_005851</name>
</gene>
<comment type="caution">
    <text evidence="2">The sequence shown here is derived from an EMBL/GenBank/DDBJ whole genome shotgun (WGS) entry which is preliminary data.</text>
</comment>
<feature type="region of interest" description="Disordered" evidence="1">
    <location>
        <begin position="93"/>
        <end position="137"/>
    </location>
</feature>
<feature type="compositionally biased region" description="Polar residues" evidence="1">
    <location>
        <begin position="124"/>
        <end position="133"/>
    </location>
</feature>
<feature type="region of interest" description="Disordered" evidence="1">
    <location>
        <begin position="151"/>
        <end position="228"/>
    </location>
</feature>
<proteinExistence type="predicted"/>
<reference evidence="2 3" key="1">
    <citation type="submission" date="2018-08" db="EMBL/GenBank/DDBJ databases">
        <title>Aphanomyces genome sequencing and annotation.</title>
        <authorList>
            <person name="Minardi D."/>
            <person name="Oidtmann B."/>
            <person name="Van Der Giezen M."/>
            <person name="Studholme D.J."/>
        </authorList>
    </citation>
    <scope>NUCLEOTIDE SEQUENCE [LARGE SCALE GENOMIC DNA]</scope>
    <source>
        <strain evidence="2 3">D2</strain>
    </source>
</reference>
<dbReference type="Proteomes" id="UP000266643">
    <property type="component" value="Unassembled WGS sequence"/>
</dbReference>
<feature type="region of interest" description="Disordered" evidence="1">
    <location>
        <begin position="488"/>
        <end position="522"/>
    </location>
</feature>
<accession>A0A397D8S4</accession>
<organism evidence="2 3">
    <name type="scientific">Aphanomyces astaci</name>
    <name type="common">Crayfish plague agent</name>
    <dbReference type="NCBI Taxonomy" id="112090"/>
    <lineage>
        <taxon>Eukaryota</taxon>
        <taxon>Sar</taxon>
        <taxon>Stramenopiles</taxon>
        <taxon>Oomycota</taxon>
        <taxon>Saprolegniomycetes</taxon>
        <taxon>Saprolegniales</taxon>
        <taxon>Verrucalvaceae</taxon>
        <taxon>Aphanomyces</taxon>
    </lineage>
</organism>
<evidence type="ECO:0000313" key="2">
    <source>
        <dbReference type="EMBL" id="RHY60110.1"/>
    </source>
</evidence>
<feature type="region of interest" description="Disordered" evidence="1">
    <location>
        <begin position="870"/>
        <end position="898"/>
    </location>
</feature>
<dbReference type="AlphaFoldDB" id="A0A397D8S4"/>
<feature type="compositionally biased region" description="Low complexity" evidence="1">
    <location>
        <begin position="208"/>
        <end position="218"/>
    </location>
</feature>
<evidence type="ECO:0000313" key="3">
    <source>
        <dbReference type="Proteomes" id="UP000266643"/>
    </source>
</evidence>
<evidence type="ECO:0000256" key="1">
    <source>
        <dbReference type="SAM" id="MobiDB-lite"/>
    </source>
</evidence>
<feature type="compositionally biased region" description="Low complexity" evidence="1">
    <location>
        <begin position="99"/>
        <end position="119"/>
    </location>
</feature>
<dbReference type="VEuPathDB" id="FungiDB:H257_14275"/>
<feature type="compositionally biased region" description="Polar residues" evidence="1">
    <location>
        <begin position="875"/>
        <end position="891"/>
    </location>
</feature>
<name>A0A397D8S4_APHAT</name>
<sequence length="898" mass="98023">MVQTMDALSPPTMGPGEMVSDDMEVEILDLTSPLAENADFRNHGFSRATAAAYTANGSTPMESEGAGSPPTTGPPELISGDMDVEFLDSMAPRPRKRIPTTPANSTATASTNATPTSTPMHSAHITSPPSNEPTEVATGDRMAEIHDLGSPLAANGDFRQLQPSPEDVVSTADRRRPAQAPATLPVRAVDPGSHGDSQPRVQPRPRGSAASATSATPAHPSPPTDPWAAFASTRVQAAKASRAKDVGIHRPSMVDLGPLLAKHAAGTLAFHDTMPIQKHDKREVIGWLHMDTGIHTKAINEDAAMASLLHDNQSLVKGDTLVDVIKCEKDPQNRMLRWGIASDTALRQLQGTTLKLRITTTSGKVKSTTLMSFQLTLPHALDGFYMDIPGGLQGLFEERLLFETLQRLEPRFLWGMYTSVSATTGLAGSRYRIHFLGSELPSTMLLDGRMVEEFIFRGRCLRVYGRGWFFRDKRLARLDLDAIAASTDHAKPSTHPPHPTTAPQATPAKRQKTATKDPNAWTDVRRKTPSVAPAPYPVHLHGRPWASPNAFAALHERWTVGHAVHRADHDGVSFETIIPEATASDSDPVHHTAGEYVTCPKPHKGKISHVEVPLDDLIAELQSLEAKSTVAIHHHASHVEAAVRGSEVNLAVLVNTGRVDSTCTFMERHPEDFGIQLHHLFASDRPTFELFLRQRLLHRWLRVTWGGSASFDQLYTKSFGTKMSRDSVAELFRALQRSDTLEPITCETDDGDELTLSRFDLELVLALAEVLVAAHSPLYYASDAAIMASTGSSIEAIPTHRGLRSLQAPTMLNVLMTTCMGEELWRIMETMFSGDDDMRRVMVYLTDIHASGYIDISCIGTTRWNQDSGRFGVDNGQNNESATQFDDSTATPGVGLQY</sequence>